<gene>
    <name evidence="4" type="ORF">METZ01_LOCUS435471</name>
</gene>
<reference evidence="4" key="1">
    <citation type="submission" date="2018-05" db="EMBL/GenBank/DDBJ databases">
        <authorList>
            <person name="Lanie J.A."/>
            <person name="Ng W.-L."/>
            <person name="Kazmierczak K.M."/>
            <person name="Andrzejewski T.M."/>
            <person name="Davidsen T.M."/>
            <person name="Wayne K.J."/>
            <person name="Tettelin H."/>
            <person name="Glass J.I."/>
            <person name="Rusch D."/>
            <person name="Podicherti R."/>
            <person name="Tsui H.-C.T."/>
            <person name="Winkler M.E."/>
        </authorList>
    </citation>
    <scope>NUCLEOTIDE SEQUENCE</scope>
</reference>
<keyword evidence="2" id="KW-1133">Transmembrane helix</keyword>
<evidence type="ECO:0000256" key="1">
    <source>
        <dbReference type="ARBA" id="ARBA00023027"/>
    </source>
</evidence>
<keyword evidence="1" id="KW-0520">NAD</keyword>
<feature type="non-terminal residue" evidence="4">
    <location>
        <position position="78"/>
    </location>
</feature>
<sequence>MIQFFSTYDNVFYTIAAICFILGLKKLSHPKTARKGNFIAILGMFIAIAIAIFVGTTKQDIELSFIITGIMIGAAIGT</sequence>
<dbReference type="PANTHER" id="PTHR44758">
    <property type="entry name" value="NAD(P) TRANSHYDROGENASE SUBUNIT BETA"/>
    <property type="match status" value="1"/>
</dbReference>
<evidence type="ECO:0000259" key="3">
    <source>
        <dbReference type="Pfam" id="PF02233"/>
    </source>
</evidence>
<dbReference type="PANTHER" id="PTHR44758:SF1">
    <property type="entry name" value="NAD(P) TRANSHYDROGENASE SUBUNIT BETA"/>
    <property type="match status" value="1"/>
</dbReference>
<evidence type="ECO:0000313" key="4">
    <source>
        <dbReference type="EMBL" id="SVD82617.1"/>
    </source>
</evidence>
<proteinExistence type="predicted"/>
<keyword evidence="2" id="KW-0812">Transmembrane</keyword>
<dbReference type="Pfam" id="PF02233">
    <property type="entry name" value="PNTB"/>
    <property type="match status" value="1"/>
</dbReference>
<dbReference type="AlphaFoldDB" id="A0A382YH23"/>
<feature type="transmembrane region" description="Helical" evidence="2">
    <location>
        <begin position="6"/>
        <end position="24"/>
    </location>
</feature>
<name>A0A382YH23_9ZZZZ</name>
<organism evidence="4">
    <name type="scientific">marine metagenome</name>
    <dbReference type="NCBI Taxonomy" id="408172"/>
    <lineage>
        <taxon>unclassified sequences</taxon>
        <taxon>metagenomes</taxon>
        <taxon>ecological metagenomes</taxon>
    </lineage>
</organism>
<evidence type="ECO:0000256" key="2">
    <source>
        <dbReference type="SAM" id="Phobius"/>
    </source>
</evidence>
<dbReference type="EMBL" id="UINC01175805">
    <property type="protein sequence ID" value="SVD82617.1"/>
    <property type="molecule type" value="Genomic_DNA"/>
</dbReference>
<feature type="transmembrane region" description="Helical" evidence="2">
    <location>
        <begin position="36"/>
        <end position="55"/>
    </location>
</feature>
<dbReference type="InterPro" id="IPR034300">
    <property type="entry name" value="PNTB-like"/>
</dbReference>
<accession>A0A382YH23</accession>
<protein>
    <recommendedName>
        <fullName evidence="3">NADP transhydrogenase beta-like domain-containing protein</fullName>
    </recommendedName>
</protein>
<feature type="domain" description="NADP transhydrogenase beta-like" evidence="3">
    <location>
        <begin position="10"/>
        <end position="78"/>
    </location>
</feature>
<keyword evidence="2" id="KW-0472">Membrane</keyword>